<proteinExistence type="predicted"/>
<dbReference type="RefSeq" id="WP_252952677.1">
    <property type="nucleotide sequence ID" value="NZ_JAFIRR010000045.1"/>
</dbReference>
<name>A0ABT1D2D5_9PROT</name>
<evidence type="ECO:0000313" key="1">
    <source>
        <dbReference type="EMBL" id="MCO6416068.1"/>
    </source>
</evidence>
<organism evidence="1 2">
    <name type="scientific">Siccirubricoccus soli</name>
    <dbReference type="NCBI Taxonomy" id="2899147"/>
    <lineage>
        <taxon>Bacteria</taxon>
        <taxon>Pseudomonadati</taxon>
        <taxon>Pseudomonadota</taxon>
        <taxon>Alphaproteobacteria</taxon>
        <taxon>Acetobacterales</taxon>
        <taxon>Roseomonadaceae</taxon>
        <taxon>Siccirubricoccus</taxon>
    </lineage>
</organism>
<dbReference type="EMBL" id="JAFIRR010000045">
    <property type="protein sequence ID" value="MCO6416068.1"/>
    <property type="molecule type" value="Genomic_DNA"/>
</dbReference>
<gene>
    <name evidence="1" type="ORF">JYK14_07775</name>
</gene>
<keyword evidence="2" id="KW-1185">Reference proteome</keyword>
<accession>A0ABT1D2D5</accession>
<evidence type="ECO:0008006" key="3">
    <source>
        <dbReference type="Google" id="ProtNLM"/>
    </source>
</evidence>
<reference evidence="1 2" key="1">
    <citation type="submission" date="2021-12" db="EMBL/GenBank/DDBJ databases">
        <title>Siccirubricoccus leaddurans sp. nov., a high concentration Zn2+ tolerance bacterium.</title>
        <authorList>
            <person name="Cao Y."/>
        </authorList>
    </citation>
    <scope>NUCLEOTIDE SEQUENCE [LARGE SCALE GENOMIC DNA]</scope>
    <source>
        <strain evidence="1 2">KC 17139</strain>
    </source>
</reference>
<dbReference type="Proteomes" id="UP001523392">
    <property type="component" value="Unassembled WGS sequence"/>
</dbReference>
<sequence length="358" mass="39969">MKLKREARTLKVKSLCSLRRAVTAFNGCDEDGRVTTVLLHLQHSAEMLLKAILVQKGARVFDPQSRTSIGFAKCLNLAGQHCKLTEEEAGLLRAVDAFRDAEQHWLLVVPEDILYLHARGFVTIFDDLLKRSLGDTLADHLPSRVLPIATRPPSDFALLVDREYRQIRELLKPGKRQRDDARGRIRTLLAMESHVADIELSEADIDRVERAIRAGRPRSEVFPRLGGLATQVTGEGVEVKVRFTKGSDGAPVRFVPADDPTEAAAVREVDLQRRFRFSATELAKLLKTNMHEALLLRRHLKVDTDKDCMHVFMFGSSKHPRYSDTALKRIRAAVEAEPGLLARLKGRKAAAVAPAKAA</sequence>
<protein>
    <recommendedName>
        <fullName evidence="3">RepB plasmid partition domain-containing protein</fullName>
    </recommendedName>
</protein>
<comment type="caution">
    <text evidence="1">The sequence shown here is derived from an EMBL/GenBank/DDBJ whole genome shotgun (WGS) entry which is preliminary data.</text>
</comment>
<evidence type="ECO:0000313" key="2">
    <source>
        <dbReference type="Proteomes" id="UP001523392"/>
    </source>
</evidence>